<dbReference type="RefSeq" id="WP_311425238.1">
    <property type="nucleotide sequence ID" value="NZ_JAVREH010000069.1"/>
</dbReference>
<reference evidence="3" key="1">
    <citation type="submission" date="2023-07" db="EMBL/GenBank/DDBJ databases">
        <title>30 novel species of actinomycetes from the DSMZ collection.</title>
        <authorList>
            <person name="Nouioui I."/>
        </authorList>
    </citation>
    <scope>NUCLEOTIDE SEQUENCE [LARGE SCALE GENOMIC DNA]</scope>
    <source>
        <strain evidence="3">DSM 44399</strain>
    </source>
</reference>
<evidence type="ECO:0000256" key="1">
    <source>
        <dbReference type="SAM" id="MobiDB-lite"/>
    </source>
</evidence>
<name>A0ABU2JH54_9ACTN</name>
<evidence type="ECO:0000313" key="3">
    <source>
        <dbReference type="Proteomes" id="UP001183176"/>
    </source>
</evidence>
<organism evidence="2 3">
    <name type="scientific">Jatrophihabitans lederbergiae</name>
    <dbReference type="NCBI Taxonomy" id="3075547"/>
    <lineage>
        <taxon>Bacteria</taxon>
        <taxon>Bacillati</taxon>
        <taxon>Actinomycetota</taxon>
        <taxon>Actinomycetes</taxon>
        <taxon>Jatrophihabitantales</taxon>
        <taxon>Jatrophihabitantaceae</taxon>
        <taxon>Jatrophihabitans</taxon>
    </lineage>
</organism>
<feature type="compositionally biased region" description="Basic and acidic residues" evidence="1">
    <location>
        <begin position="70"/>
        <end position="84"/>
    </location>
</feature>
<comment type="caution">
    <text evidence="2">The sequence shown here is derived from an EMBL/GenBank/DDBJ whole genome shotgun (WGS) entry which is preliminary data.</text>
</comment>
<accession>A0ABU2JH54</accession>
<keyword evidence="3" id="KW-1185">Reference proteome</keyword>
<dbReference type="Proteomes" id="UP001183176">
    <property type="component" value="Unassembled WGS sequence"/>
</dbReference>
<dbReference type="EMBL" id="JAVREH010000069">
    <property type="protein sequence ID" value="MDT0264096.1"/>
    <property type="molecule type" value="Genomic_DNA"/>
</dbReference>
<sequence length="120" mass="13719">MPYTIVRATQFFEFLRAIADSATDDDTVRVSSARLQPIAAQDVAGAVSEIAFSDPVTESSRWPGQKRWTGRADPRRPGELFGDSHRHRRDQNRTRSHHHRGAHRLTAVRRRVRTYAPMRG</sequence>
<protein>
    <submittedName>
        <fullName evidence="2">Uncharacterized protein</fullName>
    </submittedName>
</protein>
<proteinExistence type="predicted"/>
<gene>
    <name evidence="2" type="ORF">RM423_22250</name>
</gene>
<feature type="compositionally biased region" description="Basic residues" evidence="1">
    <location>
        <begin position="85"/>
        <end position="107"/>
    </location>
</feature>
<feature type="region of interest" description="Disordered" evidence="1">
    <location>
        <begin position="55"/>
        <end position="107"/>
    </location>
</feature>
<evidence type="ECO:0000313" key="2">
    <source>
        <dbReference type="EMBL" id="MDT0264096.1"/>
    </source>
</evidence>